<dbReference type="InterPro" id="IPR044862">
    <property type="entry name" value="Pro_4_hyd_alph_FE2OG_OXY"/>
</dbReference>
<evidence type="ECO:0000256" key="3">
    <source>
        <dbReference type="ARBA" id="ARBA00022896"/>
    </source>
</evidence>
<evidence type="ECO:0000259" key="7">
    <source>
        <dbReference type="PROSITE" id="PS51471"/>
    </source>
</evidence>
<keyword evidence="4" id="KW-0223">Dioxygenase</keyword>
<dbReference type="AlphaFoldDB" id="A0A839UP92"/>
<dbReference type="GO" id="GO:0031418">
    <property type="term" value="F:L-ascorbic acid binding"/>
    <property type="evidence" value="ECO:0007669"/>
    <property type="project" value="UniProtKB-KW"/>
</dbReference>
<dbReference type="InterPro" id="IPR006620">
    <property type="entry name" value="Pro_4_hyd_alph"/>
</dbReference>
<name>A0A839UP92_9GAMM</name>
<evidence type="ECO:0000256" key="1">
    <source>
        <dbReference type="ARBA" id="ARBA00001961"/>
    </source>
</evidence>
<dbReference type="GO" id="GO:0031543">
    <property type="term" value="F:peptidyl-proline dioxygenase activity"/>
    <property type="evidence" value="ECO:0007669"/>
    <property type="project" value="TreeGrafter"/>
</dbReference>
<dbReference type="Gene3D" id="2.60.120.620">
    <property type="entry name" value="q2cbj1_9rhob like domain"/>
    <property type="match status" value="1"/>
</dbReference>
<dbReference type="PANTHER" id="PTHR12907:SF26">
    <property type="entry name" value="HIF PROLYL HYDROXYLASE, ISOFORM C"/>
    <property type="match status" value="1"/>
</dbReference>
<dbReference type="GO" id="GO:0071456">
    <property type="term" value="P:cellular response to hypoxia"/>
    <property type="evidence" value="ECO:0007669"/>
    <property type="project" value="TreeGrafter"/>
</dbReference>
<evidence type="ECO:0000256" key="2">
    <source>
        <dbReference type="ARBA" id="ARBA00022723"/>
    </source>
</evidence>
<keyword evidence="9" id="KW-1185">Reference proteome</keyword>
<evidence type="ECO:0000256" key="5">
    <source>
        <dbReference type="ARBA" id="ARBA00023002"/>
    </source>
</evidence>
<dbReference type="GO" id="GO:0008198">
    <property type="term" value="F:ferrous iron binding"/>
    <property type="evidence" value="ECO:0007669"/>
    <property type="project" value="TreeGrafter"/>
</dbReference>
<dbReference type="SMART" id="SM00702">
    <property type="entry name" value="P4Hc"/>
    <property type="match status" value="1"/>
</dbReference>
<dbReference type="InterPro" id="IPR005123">
    <property type="entry name" value="Oxoglu/Fe-dep_dioxygenase_dom"/>
</dbReference>
<accession>A0A839UP92</accession>
<dbReference type="Pfam" id="PF13640">
    <property type="entry name" value="2OG-FeII_Oxy_3"/>
    <property type="match status" value="1"/>
</dbReference>
<evidence type="ECO:0000256" key="6">
    <source>
        <dbReference type="ARBA" id="ARBA00023004"/>
    </source>
</evidence>
<dbReference type="PROSITE" id="PS51471">
    <property type="entry name" value="FE2OG_OXY"/>
    <property type="match status" value="1"/>
</dbReference>
<comment type="caution">
    <text evidence="8">The sequence shown here is derived from an EMBL/GenBank/DDBJ whole genome shotgun (WGS) entry which is preliminary data.</text>
</comment>
<dbReference type="PANTHER" id="PTHR12907">
    <property type="entry name" value="EGL NINE HOMOLOG-RELATED"/>
    <property type="match status" value="1"/>
</dbReference>
<feature type="domain" description="Fe2OG dioxygenase" evidence="7">
    <location>
        <begin position="99"/>
        <end position="201"/>
    </location>
</feature>
<evidence type="ECO:0000313" key="8">
    <source>
        <dbReference type="EMBL" id="MBB3167257.1"/>
    </source>
</evidence>
<sequence>MSTALNTTGPGGRDSDYINLLSEHGWALLPGFLSAELVAGLRWEAMQSADWQQAGVGLEGQRQTKIRRDHTIWMKGDSEPQREYFQQMEAIRLRVNEIFFAGLFEYESHFAHYPEGAFYRKHRDALRGRGARILTSVCYLNPQWQPGDGGELLLYNDADTTQLAQIAPKGGDLLLFWSEDFPHEVLPAKVDRYSIAGWFRRNLELANPL</sequence>
<dbReference type="RefSeq" id="WP_183907820.1">
    <property type="nucleotide sequence ID" value="NZ_JACHXZ010000001.1"/>
</dbReference>
<proteinExistence type="predicted"/>
<gene>
    <name evidence="8" type="ORF">FHS30_000433</name>
</gene>
<reference evidence="8 9" key="1">
    <citation type="submission" date="2020-08" db="EMBL/GenBank/DDBJ databases">
        <title>Genomic Encyclopedia of Type Strains, Phase III (KMG-III): the genomes of soil and plant-associated and newly described type strains.</title>
        <authorList>
            <person name="Whitman W."/>
        </authorList>
    </citation>
    <scope>NUCLEOTIDE SEQUENCE [LARGE SCALE GENOMIC DNA]</scope>
    <source>
        <strain evidence="8 9">CECT 8571</strain>
    </source>
</reference>
<organism evidence="8 9">
    <name type="scientific">Simiduia aestuariiviva</name>
    <dbReference type="NCBI Taxonomy" id="1510459"/>
    <lineage>
        <taxon>Bacteria</taxon>
        <taxon>Pseudomonadati</taxon>
        <taxon>Pseudomonadota</taxon>
        <taxon>Gammaproteobacteria</taxon>
        <taxon>Cellvibrionales</taxon>
        <taxon>Cellvibrionaceae</taxon>
        <taxon>Simiduia</taxon>
    </lineage>
</organism>
<keyword evidence="6" id="KW-0408">Iron</keyword>
<dbReference type="Proteomes" id="UP000559987">
    <property type="component" value="Unassembled WGS sequence"/>
</dbReference>
<keyword evidence="5" id="KW-0560">Oxidoreductase</keyword>
<comment type="cofactor">
    <cofactor evidence="1">
        <name>L-ascorbate</name>
        <dbReference type="ChEBI" id="CHEBI:38290"/>
    </cofactor>
</comment>
<keyword evidence="2" id="KW-0479">Metal-binding</keyword>
<keyword evidence="3" id="KW-0847">Vitamin C</keyword>
<evidence type="ECO:0000313" key="9">
    <source>
        <dbReference type="Proteomes" id="UP000559987"/>
    </source>
</evidence>
<evidence type="ECO:0000256" key="4">
    <source>
        <dbReference type="ARBA" id="ARBA00022964"/>
    </source>
</evidence>
<dbReference type="InterPro" id="IPR051559">
    <property type="entry name" value="HIF_prolyl_hydroxylases"/>
</dbReference>
<dbReference type="EMBL" id="JACHXZ010000001">
    <property type="protein sequence ID" value="MBB3167257.1"/>
    <property type="molecule type" value="Genomic_DNA"/>
</dbReference>
<protein>
    <submittedName>
        <fullName evidence="8">SM-20-related protein</fullName>
    </submittedName>
</protein>